<feature type="compositionally biased region" description="Basic residues" evidence="1">
    <location>
        <begin position="1"/>
        <end position="22"/>
    </location>
</feature>
<dbReference type="HOGENOM" id="CLU_2488211_0_0_1"/>
<sequence>MQQKRWIKAKKKKKKKKRKKKKKELEMEEAVDCVMRHDEGLEQQRTQKPLEGSHESVAQLNQVSKQKPFCFRKFWGTSECFDALKEV</sequence>
<accession>M4BPK9</accession>
<feature type="region of interest" description="Disordered" evidence="1">
    <location>
        <begin position="1"/>
        <end position="24"/>
    </location>
</feature>
<dbReference type="VEuPathDB" id="FungiDB:HpaG808348"/>
<proteinExistence type="predicted"/>
<reference evidence="2" key="2">
    <citation type="submission" date="2015-06" db="UniProtKB">
        <authorList>
            <consortium name="EnsemblProtists"/>
        </authorList>
    </citation>
    <scope>IDENTIFICATION</scope>
    <source>
        <strain evidence="2">Emoy2</strain>
    </source>
</reference>
<protein>
    <submittedName>
        <fullName evidence="2">Uncharacterized protein</fullName>
    </submittedName>
</protein>
<evidence type="ECO:0000313" key="2">
    <source>
        <dbReference type="EnsemblProtists" id="HpaP808348"/>
    </source>
</evidence>
<name>M4BPK9_HYAAE</name>
<keyword evidence="3" id="KW-1185">Reference proteome</keyword>
<dbReference type="EnsemblProtists" id="HpaT808348">
    <property type="protein sequence ID" value="HpaP808348"/>
    <property type="gene ID" value="HpaG808348"/>
</dbReference>
<dbReference type="InParanoid" id="M4BPK9"/>
<organism evidence="2 3">
    <name type="scientific">Hyaloperonospora arabidopsidis (strain Emoy2)</name>
    <name type="common">Downy mildew agent</name>
    <name type="synonym">Peronospora arabidopsidis</name>
    <dbReference type="NCBI Taxonomy" id="559515"/>
    <lineage>
        <taxon>Eukaryota</taxon>
        <taxon>Sar</taxon>
        <taxon>Stramenopiles</taxon>
        <taxon>Oomycota</taxon>
        <taxon>Peronosporomycetes</taxon>
        <taxon>Peronosporales</taxon>
        <taxon>Peronosporaceae</taxon>
        <taxon>Hyaloperonospora</taxon>
    </lineage>
</organism>
<reference evidence="3" key="1">
    <citation type="journal article" date="2010" name="Science">
        <title>Signatures of adaptation to obligate biotrophy in the Hyaloperonospora arabidopsidis genome.</title>
        <authorList>
            <person name="Baxter L."/>
            <person name="Tripathy S."/>
            <person name="Ishaque N."/>
            <person name="Boot N."/>
            <person name="Cabral A."/>
            <person name="Kemen E."/>
            <person name="Thines M."/>
            <person name="Ah-Fong A."/>
            <person name="Anderson R."/>
            <person name="Badejoko W."/>
            <person name="Bittner-Eddy P."/>
            <person name="Boore J.L."/>
            <person name="Chibucos M.C."/>
            <person name="Coates M."/>
            <person name="Dehal P."/>
            <person name="Delehaunty K."/>
            <person name="Dong S."/>
            <person name="Downton P."/>
            <person name="Dumas B."/>
            <person name="Fabro G."/>
            <person name="Fronick C."/>
            <person name="Fuerstenberg S.I."/>
            <person name="Fulton L."/>
            <person name="Gaulin E."/>
            <person name="Govers F."/>
            <person name="Hughes L."/>
            <person name="Humphray S."/>
            <person name="Jiang R.H."/>
            <person name="Judelson H."/>
            <person name="Kamoun S."/>
            <person name="Kyung K."/>
            <person name="Meijer H."/>
            <person name="Minx P."/>
            <person name="Morris P."/>
            <person name="Nelson J."/>
            <person name="Phuntumart V."/>
            <person name="Qutob D."/>
            <person name="Rehmany A."/>
            <person name="Rougon-Cardoso A."/>
            <person name="Ryden P."/>
            <person name="Torto-Alalibo T."/>
            <person name="Studholme D."/>
            <person name="Wang Y."/>
            <person name="Win J."/>
            <person name="Wood J."/>
            <person name="Clifton S.W."/>
            <person name="Rogers J."/>
            <person name="Van den Ackerveken G."/>
            <person name="Jones J.D."/>
            <person name="McDowell J.M."/>
            <person name="Beynon J."/>
            <person name="Tyler B.M."/>
        </authorList>
    </citation>
    <scope>NUCLEOTIDE SEQUENCE [LARGE SCALE GENOMIC DNA]</scope>
    <source>
        <strain evidence="3">Emoy2</strain>
    </source>
</reference>
<dbReference type="AlphaFoldDB" id="M4BPK9"/>
<evidence type="ECO:0000256" key="1">
    <source>
        <dbReference type="SAM" id="MobiDB-lite"/>
    </source>
</evidence>
<dbReference type="Proteomes" id="UP000011713">
    <property type="component" value="Unassembled WGS sequence"/>
</dbReference>
<evidence type="ECO:0000313" key="3">
    <source>
        <dbReference type="Proteomes" id="UP000011713"/>
    </source>
</evidence>
<dbReference type="EMBL" id="JH598517">
    <property type="status" value="NOT_ANNOTATED_CDS"/>
    <property type="molecule type" value="Genomic_DNA"/>
</dbReference>